<dbReference type="EMBL" id="JBFOLK010000001">
    <property type="protein sequence ID" value="KAL2542568.1"/>
    <property type="molecule type" value="Genomic_DNA"/>
</dbReference>
<evidence type="ECO:0000313" key="2">
    <source>
        <dbReference type="Proteomes" id="UP001604336"/>
    </source>
</evidence>
<protein>
    <submittedName>
        <fullName evidence="1">Uncharacterized protein</fullName>
    </submittedName>
</protein>
<reference evidence="2" key="1">
    <citation type="submission" date="2024-07" db="EMBL/GenBank/DDBJ databases">
        <title>Two chromosome-level genome assemblies of Korean endemic species Abeliophyllum distichum and Forsythia ovata (Oleaceae).</title>
        <authorList>
            <person name="Jang H."/>
        </authorList>
    </citation>
    <scope>NUCLEOTIDE SEQUENCE [LARGE SCALE GENOMIC DNA]</scope>
</reference>
<dbReference type="AlphaFoldDB" id="A0ABD1W184"/>
<comment type="caution">
    <text evidence="1">The sequence shown here is derived from an EMBL/GenBank/DDBJ whole genome shotgun (WGS) entry which is preliminary data.</text>
</comment>
<dbReference type="Proteomes" id="UP001604336">
    <property type="component" value="Unassembled WGS sequence"/>
</dbReference>
<sequence length="119" mass="13515">MEFLIVDIRSTYHGVLGRPTLKDFQAIKFPMLRVVAKVRKNQTQAMACYINALRKVVKREGVVPAWMTIHSNPMDVDRKELDEDMILDEGLDHRIIGSDSLGSLAKDLEAFLMNLSEPT</sequence>
<accession>A0ABD1W184</accession>
<name>A0ABD1W184_9LAMI</name>
<gene>
    <name evidence="1" type="ORF">Adt_03546</name>
</gene>
<organism evidence="1 2">
    <name type="scientific">Abeliophyllum distichum</name>
    <dbReference type="NCBI Taxonomy" id="126358"/>
    <lineage>
        <taxon>Eukaryota</taxon>
        <taxon>Viridiplantae</taxon>
        <taxon>Streptophyta</taxon>
        <taxon>Embryophyta</taxon>
        <taxon>Tracheophyta</taxon>
        <taxon>Spermatophyta</taxon>
        <taxon>Magnoliopsida</taxon>
        <taxon>eudicotyledons</taxon>
        <taxon>Gunneridae</taxon>
        <taxon>Pentapetalae</taxon>
        <taxon>asterids</taxon>
        <taxon>lamiids</taxon>
        <taxon>Lamiales</taxon>
        <taxon>Oleaceae</taxon>
        <taxon>Forsythieae</taxon>
        <taxon>Abeliophyllum</taxon>
    </lineage>
</organism>
<keyword evidence="2" id="KW-1185">Reference proteome</keyword>
<proteinExistence type="predicted"/>
<evidence type="ECO:0000313" key="1">
    <source>
        <dbReference type="EMBL" id="KAL2542568.1"/>
    </source>
</evidence>